<feature type="transmembrane region" description="Helical" evidence="6">
    <location>
        <begin position="31"/>
        <end position="53"/>
    </location>
</feature>
<evidence type="ECO:0000256" key="1">
    <source>
        <dbReference type="ARBA" id="ARBA00004651"/>
    </source>
</evidence>
<feature type="transmembrane region" description="Helical" evidence="6">
    <location>
        <begin position="298"/>
        <end position="318"/>
    </location>
</feature>
<dbReference type="InterPro" id="IPR024671">
    <property type="entry name" value="Atg22-like"/>
</dbReference>
<evidence type="ECO:0000256" key="2">
    <source>
        <dbReference type="ARBA" id="ARBA00022448"/>
    </source>
</evidence>
<reference evidence="9" key="1">
    <citation type="journal article" date="2019" name="Int. J. Syst. Evol. Microbiol.">
        <title>The Global Catalogue of Microorganisms (GCM) 10K type strain sequencing project: providing services to taxonomists for standard genome sequencing and annotation.</title>
        <authorList>
            <consortium name="The Broad Institute Genomics Platform"/>
            <consortium name="The Broad Institute Genome Sequencing Center for Infectious Disease"/>
            <person name="Wu L."/>
            <person name="Ma J."/>
        </authorList>
    </citation>
    <scope>NUCLEOTIDE SEQUENCE [LARGE SCALE GENOMIC DNA]</scope>
    <source>
        <strain evidence="9">CGMCC 1.12477</strain>
    </source>
</reference>
<dbReference type="Pfam" id="PF11700">
    <property type="entry name" value="ATG22"/>
    <property type="match status" value="1"/>
</dbReference>
<feature type="transmembrane region" description="Helical" evidence="6">
    <location>
        <begin position="330"/>
        <end position="348"/>
    </location>
</feature>
<protein>
    <submittedName>
        <fullName evidence="8">MFS transporter</fullName>
    </submittedName>
</protein>
<keyword evidence="4 6" id="KW-1133">Transmembrane helix</keyword>
<gene>
    <name evidence="8" type="ORF">ACFSDE_17950</name>
</gene>
<evidence type="ECO:0000256" key="6">
    <source>
        <dbReference type="SAM" id="Phobius"/>
    </source>
</evidence>
<keyword evidence="5 6" id="KW-0472">Membrane</keyword>
<dbReference type="Gene3D" id="1.20.1250.20">
    <property type="entry name" value="MFS general substrate transporter like domains"/>
    <property type="match status" value="1"/>
</dbReference>
<evidence type="ECO:0000256" key="5">
    <source>
        <dbReference type="ARBA" id="ARBA00023136"/>
    </source>
</evidence>
<feature type="transmembrane region" description="Helical" evidence="6">
    <location>
        <begin position="261"/>
        <end position="278"/>
    </location>
</feature>
<proteinExistence type="predicted"/>
<accession>A0ABW4TPV8</accession>
<keyword evidence="9" id="KW-1185">Reference proteome</keyword>
<sequence>MSTPTGPQAGSGGIADLAPLERAREQRSWYFYDWANSAFSTTVAGVLFGPYLIEIAKADAVDGRVNFLGFDLLPGSLPALVVPISTVISAFLLPVLGAVADRTERKKDLLAGFGWAGAFFTALLFFMSGSNWQLGIVSFILANLCFGASAVFNDAILPLISTEEERDRVSSRGWAYGYAGGGLLLAINFVVVSAPETFGLDTGMAVRLSLLSAAIWWAGFTFIPWRGIRNRPPADVEPVQGGVLQRSFGQLWVTLKDLRNYPVALTFLLAYLFFNDGIQTVIGQASVYGTEELGFDTGFVLGTYLLVQFVAVGGAIAFGRLAAQIGAKRTILAGLVVWMLIVTTALFLPEKSPYPFLALGAAIGVVLGGTQALARSYFSLFIPRGKEAEYFSLYHAMDRGTSWFGSIVFFLVYNATESYRPALFALVVFFVLGAVLLARVDTARGIREAGNEAPSVV</sequence>
<organism evidence="8 9">
    <name type="scientific">Nocardioides aestuarii</name>
    <dbReference type="NCBI Taxonomy" id="252231"/>
    <lineage>
        <taxon>Bacteria</taxon>
        <taxon>Bacillati</taxon>
        <taxon>Actinomycetota</taxon>
        <taxon>Actinomycetes</taxon>
        <taxon>Propionibacteriales</taxon>
        <taxon>Nocardioidaceae</taxon>
        <taxon>Nocardioides</taxon>
    </lineage>
</organism>
<dbReference type="InterPro" id="IPR020846">
    <property type="entry name" value="MFS_dom"/>
</dbReference>
<dbReference type="PANTHER" id="PTHR23519">
    <property type="entry name" value="AUTOPHAGY-RELATED PROTEIN 22"/>
    <property type="match status" value="1"/>
</dbReference>
<dbReference type="InterPro" id="IPR036259">
    <property type="entry name" value="MFS_trans_sf"/>
</dbReference>
<feature type="transmembrane region" description="Helical" evidence="6">
    <location>
        <begin position="204"/>
        <end position="223"/>
    </location>
</feature>
<evidence type="ECO:0000256" key="3">
    <source>
        <dbReference type="ARBA" id="ARBA00022692"/>
    </source>
</evidence>
<feature type="transmembrane region" description="Helical" evidence="6">
    <location>
        <begin position="390"/>
        <end position="413"/>
    </location>
</feature>
<evidence type="ECO:0000313" key="9">
    <source>
        <dbReference type="Proteomes" id="UP001597351"/>
    </source>
</evidence>
<dbReference type="InterPro" id="IPR050495">
    <property type="entry name" value="ATG22/LtaA_families"/>
</dbReference>
<dbReference type="RefSeq" id="WP_343921764.1">
    <property type="nucleotide sequence ID" value="NZ_BAAAJT010000003.1"/>
</dbReference>
<comment type="subcellular location">
    <subcellularLocation>
        <location evidence="1">Cell membrane</location>
        <topology evidence="1">Multi-pass membrane protein</topology>
    </subcellularLocation>
</comment>
<feature type="domain" description="Major facilitator superfamily (MFS) profile" evidence="7">
    <location>
        <begin position="263"/>
        <end position="457"/>
    </location>
</feature>
<dbReference type="PANTHER" id="PTHR23519:SF1">
    <property type="entry name" value="AUTOPHAGY-RELATED PROTEIN 22"/>
    <property type="match status" value="1"/>
</dbReference>
<name>A0ABW4TPV8_9ACTN</name>
<evidence type="ECO:0000313" key="8">
    <source>
        <dbReference type="EMBL" id="MFD1948690.1"/>
    </source>
</evidence>
<feature type="transmembrane region" description="Helical" evidence="6">
    <location>
        <begin position="354"/>
        <end position="378"/>
    </location>
</feature>
<comment type="caution">
    <text evidence="8">The sequence shown here is derived from an EMBL/GenBank/DDBJ whole genome shotgun (WGS) entry which is preliminary data.</text>
</comment>
<evidence type="ECO:0000259" key="7">
    <source>
        <dbReference type="PROSITE" id="PS50850"/>
    </source>
</evidence>
<feature type="transmembrane region" description="Helical" evidence="6">
    <location>
        <begin position="173"/>
        <end position="192"/>
    </location>
</feature>
<feature type="transmembrane region" description="Helical" evidence="6">
    <location>
        <begin position="109"/>
        <end position="126"/>
    </location>
</feature>
<dbReference type="PROSITE" id="PS50850">
    <property type="entry name" value="MFS"/>
    <property type="match status" value="1"/>
</dbReference>
<dbReference type="SUPFAM" id="SSF103473">
    <property type="entry name" value="MFS general substrate transporter"/>
    <property type="match status" value="1"/>
</dbReference>
<keyword evidence="3 6" id="KW-0812">Transmembrane</keyword>
<dbReference type="EMBL" id="JBHUGD010000004">
    <property type="protein sequence ID" value="MFD1948690.1"/>
    <property type="molecule type" value="Genomic_DNA"/>
</dbReference>
<feature type="transmembrane region" description="Helical" evidence="6">
    <location>
        <begin position="132"/>
        <end position="152"/>
    </location>
</feature>
<keyword evidence="2" id="KW-0813">Transport</keyword>
<evidence type="ECO:0000256" key="4">
    <source>
        <dbReference type="ARBA" id="ARBA00022989"/>
    </source>
</evidence>
<feature type="transmembrane region" description="Helical" evidence="6">
    <location>
        <begin position="73"/>
        <end position="97"/>
    </location>
</feature>
<feature type="transmembrane region" description="Helical" evidence="6">
    <location>
        <begin position="419"/>
        <end position="438"/>
    </location>
</feature>
<dbReference type="Proteomes" id="UP001597351">
    <property type="component" value="Unassembled WGS sequence"/>
</dbReference>